<organism evidence="2 3">
    <name type="scientific">Blastochloris viridis</name>
    <name type="common">Rhodopseudomonas viridis</name>
    <dbReference type="NCBI Taxonomy" id="1079"/>
    <lineage>
        <taxon>Bacteria</taxon>
        <taxon>Pseudomonadati</taxon>
        <taxon>Pseudomonadota</taxon>
        <taxon>Alphaproteobacteria</taxon>
        <taxon>Hyphomicrobiales</taxon>
        <taxon>Blastochloridaceae</taxon>
        <taxon>Blastochloris</taxon>
    </lineage>
</organism>
<name>A0A6N4RFD9_BLAVI</name>
<feature type="region of interest" description="Disordered" evidence="1">
    <location>
        <begin position="45"/>
        <end position="65"/>
    </location>
</feature>
<comment type="caution">
    <text evidence="2">The sequence shown here is derived from an EMBL/GenBank/DDBJ whole genome shotgun (WGS) entry which is preliminary data.</text>
</comment>
<evidence type="ECO:0000256" key="1">
    <source>
        <dbReference type="SAM" id="MobiDB-lite"/>
    </source>
</evidence>
<evidence type="ECO:0000313" key="3">
    <source>
        <dbReference type="Proteomes" id="UP000320948"/>
    </source>
</evidence>
<dbReference type="Proteomes" id="UP000320948">
    <property type="component" value="Unassembled WGS sequence"/>
</dbReference>
<sequence>MPRAKVTHDPDGPSEAQAHILMDMLQACGAIPFDGPTSLPVAFQKALGKGKAPPQNDDLEPVGNYDSRNAQLHRQQGVDKTNLARTMNQMGGQFGFRSKEK</sequence>
<gene>
    <name evidence="2" type="ORF">DI628_04355</name>
</gene>
<reference evidence="2 3" key="1">
    <citation type="journal article" date="2017" name="Nat. Commun.">
        <title>In situ click chemistry generation of cyclooxygenase-2 inhibitors.</title>
        <authorList>
            <person name="Bhardwaj A."/>
            <person name="Kaur J."/>
            <person name="Wuest M."/>
            <person name="Wuest F."/>
        </authorList>
    </citation>
    <scope>NUCLEOTIDE SEQUENCE [LARGE SCALE GENOMIC DNA]</scope>
    <source>
        <strain evidence="2">S2_018_000_R2_106</strain>
    </source>
</reference>
<evidence type="ECO:0000313" key="2">
    <source>
        <dbReference type="EMBL" id="TKW61858.1"/>
    </source>
</evidence>
<protein>
    <submittedName>
        <fullName evidence="2">Uncharacterized protein</fullName>
    </submittedName>
</protein>
<proteinExistence type="predicted"/>
<dbReference type="EMBL" id="VAFM01000001">
    <property type="protein sequence ID" value="TKW61858.1"/>
    <property type="molecule type" value="Genomic_DNA"/>
</dbReference>
<accession>A0A6N4RFD9</accession>
<dbReference type="AlphaFoldDB" id="A0A6N4RFD9"/>